<evidence type="ECO:0000256" key="6">
    <source>
        <dbReference type="ARBA" id="ARBA00022833"/>
    </source>
</evidence>
<dbReference type="InterPro" id="IPR001841">
    <property type="entry name" value="Znf_RING"/>
</dbReference>
<dbReference type="PROSITE" id="PS50089">
    <property type="entry name" value="ZF_RING_2"/>
    <property type="match status" value="1"/>
</dbReference>
<dbReference type="FunCoup" id="G5BQD4">
    <property type="interactions" value="134"/>
</dbReference>
<evidence type="ECO:0000256" key="4">
    <source>
        <dbReference type="ARBA" id="ARBA00022723"/>
    </source>
</evidence>
<dbReference type="STRING" id="10181.G5BQD4"/>
<dbReference type="InterPro" id="IPR013083">
    <property type="entry name" value="Znf_RING/FYVE/PHD"/>
</dbReference>
<feature type="non-terminal residue" evidence="10">
    <location>
        <position position="1"/>
    </location>
</feature>
<reference evidence="10 11" key="1">
    <citation type="journal article" date="2011" name="Nature">
        <title>Genome sequencing reveals insights into physiology and longevity of the naked mole rat.</title>
        <authorList>
            <person name="Kim E.B."/>
            <person name="Fang X."/>
            <person name="Fushan A.A."/>
            <person name="Huang Z."/>
            <person name="Lobanov A.V."/>
            <person name="Han L."/>
            <person name="Marino S.M."/>
            <person name="Sun X."/>
            <person name="Turanov A.A."/>
            <person name="Yang P."/>
            <person name="Yim S.H."/>
            <person name="Zhao X."/>
            <person name="Kasaikina M.V."/>
            <person name="Stoletzki N."/>
            <person name="Peng C."/>
            <person name="Polak P."/>
            <person name="Xiong Z."/>
            <person name="Kiezun A."/>
            <person name="Zhu Y."/>
            <person name="Chen Y."/>
            <person name="Kryukov G.V."/>
            <person name="Zhang Q."/>
            <person name="Peshkin L."/>
            <person name="Yang L."/>
            <person name="Bronson R.T."/>
            <person name="Buffenstein R."/>
            <person name="Wang B."/>
            <person name="Han C."/>
            <person name="Li Q."/>
            <person name="Chen L."/>
            <person name="Zhao W."/>
            <person name="Sunyaev S.R."/>
            <person name="Park T.J."/>
            <person name="Zhang G."/>
            <person name="Wang J."/>
            <person name="Gladyshev V.N."/>
        </authorList>
    </citation>
    <scope>NUCLEOTIDE SEQUENCE [LARGE SCALE GENOMIC DNA]</scope>
</reference>
<dbReference type="PROSITE" id="PS00518">
    <property type="entry name" value="ZF_RING_1"/>
    <property type="match status" value="1"/>
</dbReference>
<proteinExistence type="inferred from homology"/>
<dbReference type="PANTHER" id="PTHR24103">
    <property type="entry name" value="E3 UBIQUITIN-PROTEIN LIGASE TRIM"/>
    <property type="match status" value="1"/>
</dbReference>
<dbReference type="InterPro" id="IPR018957">
    <property type="entry name" value="Znf_C3HC4_RING-type"/>
</dbReference>
<dbReference type="SUPFAM" id="SSF57850">
    <property type="entry name" value="RING/U-box"/>
    <property type="match status" value="1"/>
</dbReference>
<dbReference type="InterPro" id="IPR050143">
    <property type="entry name" value="TRIM/RBCC"/>
</dbReference>
<dbReference type="AlphaFoldDB" id="G5BQD4"/>
<dbReference type="InterPro" id="IPR006574">
    <property type="entry name" value="PRY"/>
</dbReference>
<dbReference type="SMART" id="SM00184">
    <property type="entry name" value="RING"/>
    <property type="match status" value="1"/>
</dbReference>
<dbReference type="Gene3D" id="3.30.160.60">
    <property type="entry name" value="Classic Zinc Finger"/>
    <property type="match status" value="1"/>
</dbReference>
<dbReference type="SMART" id="SM00336">
    <property type="entry name" value="BBOX"/>
    <property type="match status" value="1"/>
</dbReference>
<keyword evidence="5 7" id="KW-0863">Zinc-finger</keyword>
<dbReference type="Pfam" id="PF00097">
    <property type="entry name" value="zf-C3HC4"/>
    <property type="match status" value="1"/>
</dbReference>
<dbReference type="FunFam" id="2.60.120.920:FF:000004">
    <property type="entry name" value="Butyrophilin subfamily 1 member A1"/>
    <property type="match status" value="1"/>
</dbReference>
<dbReference type="EMBL" id="JH171342">
    <property type="protein sequence ID" value="EHB11495.1"/>
    <property type="molecule type" value="Genomic_DNA"/>
</dbReference>
<evidence type="ECO:0000256" key="1">
    <source>
        <dbReference type="ARBA" id="ARBA00004496"/>
    </source>
</evidence>
<dbReference type="Gene3D" id="2.60.120.920">
    <property type="match status" value="1"/>
</dbReference>
<dbReference type="InterPro" id="IPR013320">
    <property type="entry name" value="ConA-like_dom_sf"/>
</dbReference>
<evidence type="ECO:0000256" key="5">
    <source>
        <dbReference type="ARBA" id="ARBA00022771"/>
    </source>
</evidence>
<dbReference type="InterPro" id="IPR003877">
    <property type="entry name" value="SPRY_dom"/>
</dbReference>
<dbReference type="InterPro" id="IPR043136">
    <property type="entry name" value="B30.2/SPRY_sf"/>
</dbReference>
<dbReference type="InterPro" id="IPR003879">
    <property type="entry name" value="Butyrophylin_SPRY"/>
</dbReference>
<feature type="non-terminal residue" evidence="10">
    <location>
        <position position="482"/>
    </location>
</feature>
<feature type="domain" description="RING-type" evidence="8">
    <location>
        <begin position="17"/>
        <end position="62"/>
    </location>
</feature>
<evidence type="ECO:0000256" key="2">
    <source>
        <dbReference type="ARBA" id="ARBA00008518"/>
    </source>
</evidence>
<dbReference type="PRINTS" id="PR01407">
    <property type="entry name" value="BUTYPHLNCDUF"/>
</dbReference>
<evidence type="ECO:0000259" key="9">
    <source>
        <dbReference type="PROSITE" id="PS50188"/>
    </source>
</evidence>
<organism evidence="10 11">
    <name type="scientific">Heterocephalus glaber</name>
    <name type="common">Naked mole rat</name>
    <dbReference type="NCBI Taxonomy" id="10181"/>
    <lineage>
        <taxon>Eukaryota</taxon>
        <taxon>Metazoa</taxon>
        <taxon>Chordata</taxon>
        <taxon>Craniata</taxon>
        <taxon>Vertebrata</taxon>
        <taxon>Euteleostomi</taxon>
        <taxon>Mammalia</taxon>
        <taxon>Eutheria</taxon>
        <taxon>Euarchontoglires</taxon>
        <taxon>Glires</taxon>
        <taxon>Rodentia</taxon>
        <taxon>Hystricomorpha</taxon>
        <taxon>Bathyergidae</taxon>
        <taxon>Heterocephalus</taxon>
    </lineage>
</organism>
<dbReference type="Pfam" id="PF13765">
    <property type="entry name" value="PRY"/>
    <property type="match status" value="1"/>
</dbReference>
<dbReference type="InterPro" id="IPR017907">
    <property type="entry name" value="Znf_RING_CS"/>
</dbReference>
<evidence type="ECO:0000313" key="10">
    <source>
        <dbReference type="EMBL" id="EHB11495.1"/>
    </source>
</evidence>
<accession>G5BQD4</accession>
<dbReference type="Gene3D" id="3.30.40.10">
    <property type="entry name" value="Zinc/RING finger domain, C3HC4 (zinc finger)"/>
    <property type="match status" value="1"/>
</dbReference>
<dbReference type="Proteomes" id="UP000006813">
    <property type="component" value="Unassembled WGS sequence"/>
</dbReference>
<protein>
    <submittedName>
        <fullName evidence="10">Tripartite motif-containing protein 38</fullName>
    </submittedName>
</protein>
<keyword evidence="6" id="KW-0862">Zinc</keyword>
<dbReference type="InterPro" id="IPR001870">
    <property type="entry name" value="B30.2/SPRY"/>
</dbReference>
<evidence type="ECO:0000256" key="3">
    <source>
        <dbReference type="ARBA" id="ARBA00022490"/>
    </source>
</evidence>
<dbReference type="Pfam" id="PF00622">
    <property type="entry name" value="SPRY"/>
    <property type="match status" value="1"/>
</dbReference>
<feature type="domain" description="B30.2/SPRY" evidence="9">
    <location>
        <begin position="293"/>
        <end position="482"/>
    </location>
</feature>
<gene>
    <name evidence="10" type="ORF">GW7_13920</name>
</gene>
<keyword evidence="4" id="KW-0479">Metal-binding</keyword>
<dbReference type="GO" id="GO:0008270">
    <property type="term" value="F:zinc ion binding"/>
    <property type="evidence" value="ECO:0007669"/>
    <property type="project" value="UniProtKB-KW"/>
</dbReference>
<evidence type="ECO:0000313" key="11">
    <source>
        <dbReference type="Proteomes" id="UP000006813"/>
    </source>
</evidence>
<dbReference type="PROSITE" id="PS50188">
    <property type="entry name" value="B302_SPRY"/>
    <property type="match status" value="1"/>
</dbReference>
<name>G5BQD4_HETGA</name>
<comment type="subcellular location">
    <subcellularLocation>
        <location evidence="1">Cytoplasm</location>
    </subcellularLocation>
</comment>
<keyword evidence="3" id="KW-0963">Cytoplasm</keyword>
<dbReference type="InParanoid" id="G5BQD4"/>
<dbReference type="InterPro" id="IPR000315">
    <property type="entry name" value="Znf_B-box"/>
</dbReference>
<sequence length="482" mass="54207">VVAPSSRTKMMKEMATCSICLNLMTEPVSISCGHSYCQVCMEQYLSQVPRSQGQRMFCPLCQASFHIDSIWSNKQLGNLIELIKKMEDAEDELVCEPHRQWLHLFCEEDSQLICWCWGPQHQGHVTVLVEDVCRGYKFYVCQWNLLCLYSTLFSKILFSVFTMSVCSASLTTREAQRQKIKSDFENLRTFLHEEEKSCLWRLEKEEGQILSRLRESEANLQQKSDGLKSHILELEAKCQSSAQKVLEMEVGQSSCSRPQQPQVNATVAIALPRVSSGRLQPPANTWGPGFLLTVAVGCSQLPETSHQLLAVGVALDPNTAHPHLFLSKDQTQVSYGCSQQNLEFSSRRFTTFPCVLGCEGFTSGKHYFKVDVGEGTPWDVGVCMDNVERGLSMKQKPEFGFWAIQLCTENGYVALTSPHTALKLHERPLVVGAVLDYEAGAVSFYNMTGGSHIFTFPKASFSDTLQPYFQVYQYGPLFLPSC</sequence>
<evidence type="ECO:0000256" key="7">
    <source>
        <dbReference type="PROSITE-ProRule" id="PRU00175"/>
    </source>
</evidence>
<dbReference type="GO" id="GO:0005737">
    <property type="term" value="C:cytoplasm"/>
    <property type="evidence" value="ECO:0007669"/>
    <property type="project" value="UniProtKB-SubCell"/>
</dbReference>
<dbReference type="SMART" id="SM00449">
    <property type="entry name" value="SPRY"/>
    <property type="match status" value="1"/>
</dbReference>
<dbReference type="SMART" id="SM00589">
    <property type="entry name" value="PRY"/>
    <property type="match status" value="1"/>
</dbReference>
<dbReference type="SUPFAM" id="SSF57845">
    <property type="entry name" value="B-box zinc-binding domain"/>
    <property type="match status" value="1"/>
</dbReference>
<dbReference type="SUPFAM" id="SSF49899">
    <property type="entry name" value="Concanavalin A-like lectins/glucanases"/>
    <property type="match status" value="1"/>
</dbReference>
<comment type="similarity">
    <text evidence="2">Belongs to the TRIM/RBCC family.</text>
</comment>
<evidence type="ECO:0000259" key="8">
    <source>
        <dbReference type="PROSITE" id="PS50089"/>
    </source>
</evidence>